<protein>
    <submittedName>
        <fullName evidence="2">Uncharacterized protein</fullName>
    </submittedName>
</protein>
<dbReference type="PANTHER" id="PTHR37315:SF1">
    <property type="entry name" value="UPF0311 PROTEIN BLR7842"/>
    <property type="match status" value="1"/>
</dbReference>
<feature type="compositionally biased region" description="Low complexity" evidence="1">
    <location>
        <begin position="96"/>
        <end position="107"/>
    </location>
</feature>
<sequence length="428" mass="45313">MTDSTVANNVSNGASSAYASITSSAQRVLPVASTIVSEATGFAALSETYSDAPTAQPEHPGASSTVPSDDPSSSTDQPDASVLARDDTQEELERGPSSSERPQQSQSHIGTESDIPTTGGAGTTASPDDDVKDALAKEGQKHGGASQAAVGVDYSDQPCPTADARRETPTSKPAEGKTQFDSREQQLHGSSENSSASSDPRSESTAATSAPQDAESGTSKGSSLKDKLKGQAKVVAGKITRNEEKVEQDSAVAAMSDTAAKDWQPVPISLDPIFRLSCPVEKAHVVGDSGEGLRKIVPISAGGTMTSTTVRAFDGAVGMPGGSDYFRTDRFGKTRLDARYFFQLKSGHNLFFQSSGIRFVPETYEDQTAKEKLLAGQDLDPNLYYFRLKLILECDNPDPQVQDIVNKIVIASAVRHPDRVVYQAYVVQ</sequence>
<gene>
    <name evidence="2" type="ORF">EX895_001949</name>
</gene>
<name>A0A4U7L0Z9_9BASI</name>
<dbReference type="Proteomes" id="UP000306050">
    <property type="component" value="Chromosome SGRAM_12"/>
</dbReference>
<evidence type="ECO:0000256" key="1">
    <source>
        <dbReference type="SAM" id="MobiDB-lite"/>
    </source>
</evidence>
<feature type="compositionally biased region" description="Basic and acidic residues" evidence="1">
    <location>
        <begin position="84"/>
        <end position="94"/>
    </location>
</feature>
<reference evidence="2 3" key="1">
    <citation type="submission" date="2019-05" db="EMBL/GenBank/DDBJ databases">
        <title>Sporisorium graminicola CBS 10092 draft sequencing and annotation.</title>
        <authorList>
            <person name="Solano-Gonzalez S."/>
            <person name="Caddick M.X."/>
            <person name="Darby A."/>
        </authorList>
    </citation>
    <scope>NUCLEOTIDE SEQUENCE [LARGE SCALE GENOMIC DNA]</scope>
    <source>
        <strain evidence="2 3">CBS 10092</strain>
    </source>
</reference>
<dbReference type="OrthoDB" id="2544694at2759"/>
<feature type="compositionally biased region" description="Polar residues" evidence="1">
    <location>
        <begin position="187"/>
        <end position="211"/>
    </location>
</feature>
<dbReference type="EMBL" id="SRRM01000005">
    <property type="protein sequence ID" value="TKY89418.1"/>
    <property type="molecule type" value="Genomic_DNA"/>
</dbReference>
<feature type="compositionally biased region" description="Basic and acidic residues" evidence="1">
    <location>
        <begin position="163"/>
        <end position="186"/>
    </location>
</feature>
<dbReference type="AlphaFoldDB" id="A0A4U7L0Z9"/>
<dbReference type="Pfam" id="PF11578">
    <property type="entry name" value="DUF3237"/>
    <property type="match status" value="1"/>
</dbReference>
<dbReference type="GeneID" id="40724844"/>
<dbReference type="PANTHER" id="PTHR37315">
    <property type="entry name" value="UPF0311 PROTEIN BLR7842"/>
    <property type="match status" value="1"/>
</dbReference>
<feature type="compositionally biased region" description="Low complexity" evidence="1">
    <location>
        <begin position="62"/>
        <end position="81"/>
    </location>
</feature>
<evidence type="ECO:0000313" key="2">
    <source>
        <dbReference type="EMBL" id="TKY89418.1"/>
    </source>
</evidence>
<dbReference type="RefSeq" id="XP_029741403.1">
    <property type="nucleotide sequence ID" value="XM_029882548.1"/>
</dbReference>
<evidence type="ECO:0000313" key="3">
    <source>
        <dbReference type="Proteomes" id="UP000306050"/>
    </source>
</evidence>
<dbReference type="Gene3D" id="2.40.160.20">
    <property type="match status" value="1"/>
</dbReference>
<feature type="compositionally biased region" description="Basic and acidic residues" evidence="1">
    <location>
        <begin position="132"/>
        <end position="141"/>
    </location>
</feature>
<feature type="region of interest" description="Disordered" evidence="1">
    <location>
        <begin position="48"/>
        <end position="229"/>
    </location>
</feature>
<keyword evidence="3" id="KW-1185">Reference proteome</keyword>
<accession>A0A4U7L0Z9</accession>
<proteinExistence type="predicted"/>
<comment type="caution">
    <text evidence="2">The sequence shown here is derived from an EMBL/GenBank/DDBJ whole genome shotgun (WGS) entry which is preliminary data.</text>
</comment>
<dbReference type="KEGG" id="sgra:EX895_001949"/>
<organism evidence="2 3">
    <name type="scientific">Sporisorium graminicola</name>
    <dbReference type="NCBI Taxonomy" id="280036"/>
    <lineage>
        <taxon>Eukaryota</taxon>
        <taxon>Fungi</taxon>
        <taxon>Dikarya</taxon>
        <taxon>Basidiomycota</taxon>
        <taxon>Ustilaginomycotina</taxon>
        <taxon>Ustilaginomycetes</taxon>
        <taxon>Ustilaginales</taxon>
        <taxon>Ustilaginaceae</taxon>
        <taxon>Sporisorium</taxon>
    </lineage>
</organism>
<dbReference type="InterPro" id="IPR020915">
    <property type="entry name" value="UPF0311"/>
</dbReference>